<evidence type="ECO:0000256" key="1">
    <source>
        <dbReference type="SAM" id="MobiDB-lite"/>
    </source>
</evidence>
<sequence length="594" mass="64920">MAEVLTPRNDSNDHFYAPRRSASSQGLSIGTSPPLGSSPRRSYISLPASTHEHAEHTERVLPSRPVTAIGSRASSSDLSNLLPRQSTPIPEPTTSLEYKYAQTSQQYEDDYPQFDSYSNLSASESSDEQTESATTDTTASDESPLATPSVSDDTAIKTEPSQHVDYLSHDWREEDQSRLENAAWRTWVKSKFDLPTVSPETLNWLKESDVTWLYGPLKPATSHPITKGEPSAGTSLSRTNSFVHKKPILKKRSMSEVMLQRSLSAASLLKQAAASIQSQGRTPGSKAVQPETQHYGLNSFISRRQSMDYFTSRDSSSGAETPSDTKEHRHIRFDDNVEQCIAVECKPDDDEDDLQEHIRYDSSSDSDDEGLMIMRRRRRPNLSRNKSSQQSTRAAPTPAASTQRKMIETVASTTLKYRTDSPDPEGDPSMTPLARSWSAGRLSPSPSAETLRPSRPSRNFLIPSSPDSSSPVSSRPSSSASLPPSSPDADDETGWSFGASNPKSSLGAASLPLPDETHHAYTRPNEGEGYGIEGMRRTESGMFMPYEEDEDDAVAAGLFGRISEGVNTARDIAHVLWNVGWVGRRGEGSGGGGG</sequence>
<dbReference type="PANTHER" id="PTHR28051">
    <property type="entry name" value="PROTEIN MTL1-RELATED"/>
    <property type="match status" value="1"/>
</dbReference>
<name>A0A1V8SZD2_9PEZI</name>
<dbReference type="OrthoDB" id="5563539at2759"/>
<feature type="compositionally biased region" description="Low complexity" evidence="1">
    <location>
        <begin position="389"/>
        <end position="404"/>
    </location>
</feature>
<feature type="region of interest" description="Disordered" evidence="1">
    <location>
        <begin position="1"/>
        <end position="169"/>
    </location>
</feature>
<gene>
    <name evidence="2" type="ORF">B0A48_10929</name>
</gene>
<dbReference type="GO" id="GO:0005773">
    <property type="term" value="C:vacuole"/>
    <property type="evidence" value="ECO:0007669"/>
    <property type="project" value="GOC"/>
</dbReference>
<comment type="caution">
    <text evidence="2">The sequence shown here is derived from an EMBL/GenBank/DDBJ whole genome shotgun (WGS) entry which is preliminary data.</text>
</comment>
<feature type="compositionally biased region" description="Low complexity" evidence="1">
    <location>
        <begin position="463"/>
        <end position="483"/>
    </location>
</feature>
<dbReference type="AlphaFoldDB" id="A0A1V8SZD2"/>
<accession>A0A1V8SZD2</accession>
<feature type="compositionally biased region" description="Polar residues" evidence="1">
    <location>
        <begin position="72"/>
        <end position="106"/>
    </location>
</feature>
<evidence type="ECO:0008006" key="4">
    <source>
        <dbReference type="Google" id="ProtNLM"/>
    </source>
</evidence>
<reference evidence="3" key="1">
    <citation type="submission" date="2017-03" db="EMBL/GenBank/DDBJ databases">
        <title>Genomes of endolithic fungi from Antarctica.</title>
        <authorList>
            <person name="Coleine C."/>
            <person name="Masonjones S."/>
            <person name="Stajich J.E."/>
        </authorList>
    </citation>
    <scope>NUCLEOTIDE SEQUENCE [LARGE SCALE GENOMIC DNA]</scope>
    <source>
        <strain evidence="3">CCFEE 5527</strain>
    </source>
</reference>
<feature type="compositionally biased region" description="Low complexity" evidence="1">
    <location>
        <begin position="131"/>
        <end position="143"/>
    </location>
</feature>
<organism evidence="2 3">
    <name type="scientific">Cryoendolithus antarcticus</name>
    <dbReference type="NCBI Taxonomy" id="1507870"/>
    <lineage>
        <taxon>Eukaryota</taxon>
        <taxon>Fungi</taxon>
        <taxon>Dikarya</taxon>
        <taxon>Ascomycota</taxon>
        <taxon>Pezizomycotina</taxon>
        <taxon>Dothideomycetes</taxon>
        <taxon>Dothideomycetidae</taxon>
        <taxon>Cladosporiales</taxon>
        <taxon>Cladosporiaceae</taxon>
        <taxon>Cryoendolithus</taxon>
    </lineage>
</organism>
<feature type="region of interest" description="Disordered" evidence="1">
    <location>
        <begin position="310"/>
        <end position="331"/>
    </location>
</feature>
<feature type="region of interest" description="Disordered" evidence="1">
    <location>
        <begin position="346"/>
        <end position="533"/>
    </location>
</feature>
<evidence type="ECO:0000313" key="3">
    <source>
        <dbReference type="Proteomes" id="UP000192596"/>
    </source>
</evidence>
<evidence type="ECO:0000313" key="2">
    <source>
        <dbReference type="EMBL" id="OQO04318.1"/>
    </source>
</evidence>
<dbReference type="InParanoid" id="A0A1V8SZD2"/>
<dbReference type="STRING" id="1507870.A0A1V8SZD2"/>
<proteinExistence type="predicted"/>
<feature type="compositionally biased region" description="Basic and acidic residues" evidence="1">
    <location>
        <begin position="50"/>
        <end position="61"/>
    </location>
</feature>
<dbReference type="GO" id="GO:0042149">
    <property type="term" value="P:cellular response to glucose starvation"/>
    <property type="evidence" value="ECO:0007669"/>
    <property type="project" value="TreeGrafter"/>
</dbReference>
<feature type="compositionally biased region" description="Basic and acidic residues" evidence="1">
    <location>
        <begin position="154"/>
        <end position="169"/>
    </location>
</feature>
<keyword evidence="3" id="KW-1185">Reference proteome</keyword>
<feature type="compositionally biased region" description="Polar residues" evidence="1">
    <location>
        <begin position="310"/>
        <end position="322"/>
    </location>
</feature>
<dbReference type="Proteomes" id="UP000192596">
    <property type="component" value="Unassembled WGS sequence"/>
</dbReference>
<dbReference type="EMBL" id="NAJO01000022">
    <property type="protein sequence ID" value="OQO04318.1"/>
    <property type="molecule type" value="Genomic_DNA"/>
</dbReference>
<dbReference type="GO" id="GO:0007039">
    <property type="term" value="P:protein catabolic process in the vacuole"/>
    <property type="evidence" value="ECO:0007669"/>
    <property type="project" value="TreeGrafter"/>
</dbReference>
<dbReference type="InterPro" id="IPR052292">
    <property type="entry name" value="Glucose_repression_reg"/>
</dbReference>
<dbReference type="PANTHER" id="PTHR28051:SF1">
    <property type="entry name" value="PROTEIN MTL1-RELATED"/>
    <property type="match status" value="1"/>
</dbReference>
<feature type="compositionally biased region" description="Polar residues" evidence="1">
    <location>
        <begin position="21"/>
        <end position="35"/>
    </location>
</feature>
<protein>
    <recommendedName>
        <fullName evidence="4">Nitrogen regulatory protein areA GATA-like domain-containing protein</fullName>
    </recommendedName>
</protein>